<dbReference type="Proteomes" id="UP000298030">
    <property type="component" value="Unassembled WGS sequence"/>
</dbReference>
<organism evidence="1 2">
    <name type="scientific">Coprinellus micaceus</name>
    <name type="common">Glistening ink-cap mushroom</name>
    <name type="synonym">Coprinus micaceus</name>
    <dbReference type="NCBI Taxonomy" id="71717"/>
    <lineage>
        <taxon>Eukaryota</taxon>
        <taxon>Fungi</taxon>
        <taxon>Dikarya</taxon>
        <taxon>Basidiomycota</taxon>
        <taxon>Agaricomycotina</taxon>
        <taxon>Agaricomycetes</taxon>
        <taxon>Agaricomycetidae</taxon>
        <taxon>Agaricales</taxon>
        <taxon>Agaricineae</taxon>
        <taxon>Psathyrellaceae</taxon>
        <taxon>Coprinellus</taxon>
    </lineage>
</organism>
<keyword evidence="2" id="KW-1185">Reference proteome</keyword>
<accession>A0A4Y7TU66</accession>
<dbReference type="SUPFAM" id="SSF54695">
    <property type="entry name" value="POZ domain"/>
    <property type="match status" value="1"/>
</dbReference>
<protein>
    <recommendedName>
        <fullName evidence="3">BTB domain-containing protein</fullName>
    </recommendedName>
</protein>
<comment type="caution">
    <text evidence="1">The sequence shown here is derived from an EMBL/GenBank/DDBJ whole genome shotgun (WGS) entry which is preliminary data.</text>
</comment>
<evidence type="ECO:0000313" key="1">
    <source>
        <dbReference type="EMBL" id="TEB37725.1"/>
    </source>
</evidence>
<evidence type="ECO:0000313" key="2">
    <source>
        <dbReference type="Proteomes" id="UP000298030"/>
    </source>
</evidence>
<dbReference type="Gene3D" id="3.30.710.10">
    <property type="entry name" value="Potassium Channel Kv1.1, Chain A"/>
    <property type="match status" value="1"/>
</dbReference>
<name>A0A4Y7TU66_COPMI</name>
<evidence type="ECO:0008006" key="3">
    <source>
        <dbReference type="Google" id="ProtNLM"/>
    </source>
</evidence>
<sequence length="178" mass="19746">MVSLEPIVCPVRDCPIPIDVMLRSSENFLIGAHKANLSHHSDGFPDVDAVSDSSEVVDVTESTETLKLLMKFVHKRPYPNVSLLQDNVLLDLAMASEKYMVHSAMIACSMCLQFTAQKYPIRALAYAVQYGYAEIMDAAAPFTVFESMETVENGLNSESALFAWVGQKRRFEKGFGSN</sequence>
<dbReference type="EMBL" id="QPFP01000003">
    <property type="protein sequence ID" value="TEB37725.1"/>
    <property type="molecule type" value="Genomic_DNA"/>
</dbReference>
<proteinExistence type="predicted"/>
<dbReference type="OrthoDB" id="3184970at2759"/>
<dbReference type="InterPro" id="IPR011333">
    <property type="entry name" value="SKP1/BTB/POZ_sf"/>
</dbReference>
<dbReference type="AlphaFoldDB" id="A0A4Y7TU66"/>
<dbReference type="STRING" id="71717.A0A4Y7TU66"/>
<gene>
    <name evidence="1" type="ORF">FA13DRAFT_1867456</name>
</gene>
<reference evidence="1 2" key="1">
    <citation type="journal article" date="2019" name="Nat. Ecol. Evol.">
        <title>Megaphylogeny resolves global patterns of mushroom evolution.</title>
        <authorList>
            <person name="Varga T."/>
            <person name="Krizsan K."/>
            <person name="Foldi C."/>
            <person name="Dima B."/>
            <person name="Sanchez-Garcia M."/>
            <person name="Sanchez-Ramirez S."/>
            <person name="Szollosi G.J."/>
            <person name="Szarkandi J.G."/>
            <person name="Papp V."/>
            <person name="Albert L."/>
            <person name="Andreopoulos W."/>
            <person name="Angelini C."/>
            <person name="Antonin V."/>
            <person name="Barry K.W."/>
            <person name="Bougher N.L."/>
            <person name="Buchanan P."/>
            <person name="Buyck B."/>
            <person name="Bense V."/>
            <person name="Catcheside P."/>
            <person name="Chovatia M."/>
            <person name="Cooper J."/>
            <person name="Damon W."/>
            <person name="Desjardin D."/>
            <person name="Finy P."/>
            <person name="Geml J."/>
            <person name="Haridas S."/>
            <person name="Hughes K."/>
            <person name="Justo A."/>
            <person name="Karasinski D."/>
            <person name="Kautmanova I."/>
            <person name="Kiss B."/>
            <person name="Kocsube S."/>
            <person name="Kotiranta H."/>
            <person name="LaButti K.M."/>
            <person name="Lechner B.E."/>
            <person name="Liimatainen K."/>
            <person name="Lipzen A."/>
            <person name="Lukacs Z."/>
            <person name="Mihaltcheva S."/>
            <person name="Morgado L.N."/>
            <person name="Niskanen T."/>
            <person name="Noordeloos M.E."/>
            <person name="Ohm R.A."/>
            <person name="Ortiz-Santana B."/>
            <person name="Ovrebo C."/>
            <person name="Racz N."/>
            <person name="Riley R."/>
            <person name="Savchenko A."/>
            <person name="Shiryaev A."/>
            <person name="Soop K."/>
            <person name="Spirin V."/>
            <person name="Szebenyi C."/>
            <person name="Tomsovsky M."/>
            <person name="Tulloss R.E."/>
            <person name="Uehling J."/>
            <person name="Grigoriev I.V."/>
            <person name="Vagvolgyi C."/>
            <person name="Papp T."/>
            <person name="Martin F.M."/>
            <person name="Miettinen O."/>
            <person name="Hibbett D.S."/>
            <person name="Nagy L.G."/>
        </authorList>
    </citation>
    <scope>NUCLEOTIDE SEQUENCE [LARGE SCALE GENOMIC DNA]</scope>
    <source>
        <strain evidence="1 2">FP101781</strain>
    </source>
</reference>